<evidence type="ECO:0000313" key="1">
    <source>
        <dbReference type="EMBL" id="GET41537.1"/>
    </source>
</evidence>
<reference evidence="1" key="1">
    <citation type="submission" date="2019-10" db="EMBL/GenBank/DDBJ databases">
        <title>Draft genome sequece of Microseira wollei NIES-4236.</title>
        <authorList>
            <person name="Yamaguchi H."/>
            <person name="Suzuki S."/>
            <person name="Kawachi M."/>
        </authorList>
    </citation>
    <scope>NUCLEOTIDE SEQUENCE</scope>
    <source>
        <strain evidence="1">NIES-4236</strain>
    </source>
</reference>
<dbReference type="EMBL" id="BLAY01000125">
    <property type="protein sequence ID" value="GET41537.1"/>
    <property type="molecule type" value="Genomic_DNA"/>
</dbReference>
<organism evidence="1 2">
    <name type="scientific">Microseira wollei NIES-4236</name>
    <dbReference type="NCBI Taxonomy" id="2530354"/>
    <lineage>
        <taxon>Bacteria</taxon>
        <taxon>Bacillati</taxon>
        <taxon>Cyanobacteriota</taxon>
        <taxon>Cyanophyceae</taxon>
        <taxon>Oscillatoriophycideae</taxon>
        <taxon>Aerosakkonematales</taxon>
        <taxon>Aerosakkonemataceae</taxon>
        <taxon>Microseira</taxon>
    </lineage>
</organism>
<dbReference type="AlphaFoldDB" id="A0AAV3XF15"/>
<gene>
    <name evidence="1" type="ORF">MiSe_63490</name>
</gene>
<evidence type="ECO:0000313" key="2">
    <source>
        <dbReference type="Proteomes" id="UP001050975"/>
    </source>
</evidence>
<comment type="caution">
    <text evidence="1">The sequence shown here is derived from an EMBL/GenBank/DDBJ whole genome shotgun (WGS) entry which is preliminary data.</text>
</comment>
<accession>A0AAV3XF15</accession>
<name>A0AAV3XF15_9CYAN</name>
<protein>
    <submittedName>
        <fullName evidence="1">Uncharacterized protein</fullName>
    </submittedName>
</protein>
<dbReference type="Proteomes" id="UP001050975">
    <property type="component" value="Unassembled WGS sequence"/>
</dbReference>
<dbReference type="RefSeq" id="WP_226587926.1">
    <property type="nucleotide sequence ID" value="NZ_BLAY01000125.1"/>
</dbReference>
<proteinExistence type="predicted"/>
<sequence length="170" mass="18748">MAEKDKDLYLVSDLRERYGLSSRQSVYDRMKALNIEPVVRGKISAEQLKQMDKLDEHLKKGGTLSNFGIETSQNQSDASLIVAELTKLVEAIAPTPNPPEPLQGLEELEKAAEKGWLLTTEQVKQLIGVKPTVRGSDRTFTRGSFSFVKSGKKIGSQTAWKVVKVSSLGS</sequence>
<keyword evidence="2" id="KW-1185">Reference proteome</keyword>